<comment type="caution">
    <text evidence="1">The sequence shown here is derived from an EMBL/GenBank/DDBJ whole genome shotgun (WGS) entry which is preliminary data.</text>
</comment>
<dbReference type="Gene3D" id="3.80.10.10">
    <property type="entry name" value="Ribonuclease Inhibitor"/>
    <property type="match status" value="1"/>
</dbReference>
<proteinExistence type="predicted"/>
<sequence length="373" mass="41390">MPSSRTTSLPLEIQFLILDHVRSIHGQLDRRELKRLGLICTAWSEHVRSILFKRVEVNDNSMATRFLSLVQRNGRLGEYTTTLFIQSLDIFNSPVLHTFLPNLRAITICGCLFGPLETSACPWPTVTRLCIKFCVLSSPADLWDIISLFPALDHLKFSGWMIPSEPPPASIRAPDAHLKHLSVVSWSKNDASTQAVALQLAAHNLTVDRLSLTLDGNADCDASPFNVLLQKITALQHLDIVELPQDQTPVIGICIKSCTALLSLTITLRFSTADPVNMQLGLISLLRSISSPVLTRLTLRVSLLAPTFQLPWEEVDTVLCTGSLDYCSSLECVLIQVADAADNTRFDDFAAFARARMAGVERRRLLRFEICAV</sequence>
<gene>
    <name evidence="1" type="ORF">R3P38DRAFT_489802</name>
</gene>
<dbReference type="AlphaFoldDB" id="A0AAW0CLJ4"/>
<dbReference type="Proteomes" id="UP001362999">
    <property type="component" value="Unassembled WGS sequence"/>
</dbReference>
<organism evidence="1 2">
    <name type="scientific">Favolaschia claudopus</name>
    <dbReference type="NCBI Taxonomy" id="2862362"/>
    <lineage>
        <taxon>Eukaryota</taxon>
        <taxon>Fungi</taxon>
        <taxon>Dikarya</taxon>
        <taxon>Basidiomycota</taxon>
        <taxon>Agaricomycotina</taxon>
        <taxon>Agaricomycetes</taxon>
        <taxon>Agaricomycetidae</taxon>
        <taxon>Agaricales</taxon>
        <taxon>Marasmiineae</taxon>
        <taxon>Mycenaceae</taxon>
        <taxon>Favolaschia</taxon>
    </lineage>
</organism>
<evidence type="ECO:0000313" key="1">
    <source>
        <dbReference type="EMBL" id="KAK7039720.1"/>
    </source>
</evidence>
<dbReference type="SUPFAM" id="SSF52047">
    <property type="entry name" value="RNI-like"/>
    <property type="match status" value="1"/>
</dbReference>
<keyword evidence="2" id="KW-1185">Reference proteome</keyword>
<dbReference type="InterPro" id="IPR032675">
    <property type="entry name" value="LRR_dom_sf"/>
</dbReference>
<protein>
    <recommendedName>
        <fullName evidence="3">F-box domain-containing protein</fullName>
    </recommendedName>
</protein>
<name>A0AAW0CLJ4_9AGAR</name>
<accession>A0AAW0CLJ4</accession>
<reference evidence="1 2" key="1">
    <citation type="journal article" date="2024" name="J Genomics">
        <title>Draft genome sequencing and assembly of Favolaschia claudopus CIRM-BRFM 2984 isolated from oak limbs.</title>
        <authorList>
            <person name="Navarro D."/>
            <person name="Drula E."/>
            <person name="Chaduli D."/>
            <person name="Cazenave R."/>
            <person name="Ahrendt S."/>
            <person name="Wang J."/>
            <person name="Lipzen A."/>
            <person name="Daum C."/>
            <person name="Barry K."/>
            <person name="Grigoriev I.V."/>
            <person name="Favel A."/>
            <person name="Rosso M.N."/>
            <person name="Martin F."/>
        </authorList>
    </citation>
    <scope>NUCLEOTIDE SEQUENCE [LARGE SCALE GENOMIC DNA]</scope>
    <source>
        <strain evidence="1 2">CIRM-BRFM 2984</strain>
    </source>
</reference>
<evidence type="ECO:0008006" key="3">
    <source>
        <dbReference type="Google" id="ProtNLM"/>
    </source>
</evidence>
<dbReference type="EMBL" id="JAWWNJ010000016">
    <property type="protein sequence ID" value="KAK7039720.1"/>
    <property type="molecule type" value="Genomic_DNA"/>
</dbReference>
<evidence type="ECO:0000313" key="2">
    <source>
        <dbReference type="Proteomes" id="UP001362999"/>
    </source>
</evidence>